<dbReference type="Proteomes" id="UP000198924">
    <property type="component" value="Unassembled WGS sequence"/>
</dbReference>
<keyword evidence="3" id="KW-1185">Reference proteome</keyword>
<sequence>MNKVLISVLGSDQPGIMAVIADVINQRNGNIENLSQTLLNSVFGALLLVDVPHDEKAEELQTALENACNNMGLFIRVHPWNEEASDWYQNKPEVQPYIVTVIGPDRQGIVAEVAGQLYKHGVNITNMQAIFKGGKNPMDNLMVFEIDVPKATIMNDLRDAFVEISQRLDLEVSVQHRKIFDSVSNILN</sequence>
<evidence type="ECO:0000313" key="3">
    <source>
        <dbReference type="Proteomes" id="UP000198924"/>
    </source>
</evidence>
<dbReference type="OrthoDB" id="12860at2"/>
<name>A0A1I4B391_9GAMM</name>
<dbReference type="RefSeq" id="WP_091715289.1">
    <property type="nucleotide sequence ID" value="NZ_FOSH01000017.1"/>
</dbReference>
<dbReference type="Pfam" id="PF13740">
    <property type="entry name" value="ACT_6"/>
    <property type="match status" value="2"/>
</dbReference>
<dbReference type="Gene3D" id="3.30.70.260">
    <property type="match status" value="2"/>
</dbReference>
<feature type="domain" description="ACT" evidence="1">
    <location>
        <begin position="98"/>
        <end position="175"/>
    </location>
</feature>
<dbReference type="PANTHER" id="PTHR34875:SF6">
    <property type="entry name" value="UPF0237 PROTEIN MJ1558"/>
    <property type="match status" value="1"/>
</dbReference>
<dbReference type="STRING" id="45496.SAMN04488079_1174"/>
<dbReference type="AlphaFoldDB" id="A0A1I4B391"/>
<dbReference type="SUPFAM" id="SSF55021">
    <property type="entry name" value="ACT-like"/>
    <property type="match status" value="2"/>
</dbReference>
<dbReference type="InterPro" id="IPR050990">
    <property type="entry name" value="UPF0237/GcvR_regulator"/>
</dbReference>
<dbReference type="PROSITE" id="PS51671">
    <property type="entry name" value="ACT"/>
    <property type="match status" value="2"/>
</dbReference>
<proteinExistence type="predicted"/>
<gene>
    <name evidence="2" type="ORF">SAMN04488079_1174</name>
</gene>
<organism evidence="2 3">
    <name type="scientific">Methylophaga sulfidovorans</name>
    <dbReference type="NCBI Taxonomy" id="45496"/>
    <lineage>
        <taxon>Bacteria</taxon>
        <taxon>Pseudomonadati</taxon>
        <taxon>Pseudomonadota</taxon>
        <taxon>Gammaproteobacteria</taxon>
        <taxon>Thiotrichales</taxon>
        <taxon>Piscirickettsiaceae</taxon>
        <taxon>Methylophaga</taxon>
    </lineage>
</organism>
<reference evidence="3" key="1">
    <citation type="submission" date="2016-10" db="EMBL/GenBank/DDBJ databases">
        <authorList>
            <person name="Varghese N."/>
            <person name="Submissions S."/>
        </authorList>
    </citation>
    <scope>NUCLEOTIDE SEQUENCE [LARGE SCALE GENOMIC DNA]</scope>
    <source>
        <strain evidence="3">DSM 11578</strain>
    </source>
</reference>
<evidence type="ECO:0000259" key="1">
    <source>
        <dbReference type="PROSITE" id="PS51671"/>
    </source>
</evidence>
<dbReference type="EMBL" id="FOSH01000017">
    <property type="protein sequence ID" value="SFK62850.1"/>
    <property type="molecule type" value="Genomic_DNA"/>
</dbReference>
<accession>A0A1I4B391</accession>
<evidence type="ECO:0000313" key="2">
    <source>
        <dbReference type="EMBL" id="SFK62850.1"/>
    </source>
</evidence>
<dbReference type="PANTHER" id="PTHR34875">
    <property type="entry name" value="UPF0237 PROTEIN MJ1558"/>
    <property type="match status" value="1"/>
</dbReference>
<dbReference type="InterPro" id="IPR045865">
    <property type="entry name" value="ACT-like_dom_sf"/>
</dbReference>
<dbReference type="InterPro" id="IPR002912">
    <property type="entry name" value="ACT_dom"/>
</dbReference>
<feature type="domain" description="ACT" evidence="1">
    <location>
        <begin position="5"/>
        <end position="80"/>
    </location>
</feature>
<protein>
    <submittedName>
        <fullName evidence="2">Glycine cleavage system transcriptional repressor</fullName>
    </submittedName>
</protein>